<organism evidence="5 6">
    <name type="scientific">Pararhizobium antarcticum</name>
    <dbReference type="NCBI Taxonomy" id="1798805"/>
    <lineage>
        <taxon>Bacteria</taxon>
        <taxon>Pseudomonadati</taxon>
        <taxon>Pseudomonadota</taxon>
        <taxon>Alphaproteobacteria</taxon>
        <taxon>Hyphomicrobiales</taxon>
        <taxon>Rhizobiaceae</taxon>
        <taxon>Rhizobium/Agrobacterium group</taxon>
        <taxon>Pararhizobium</taxon>
    </lineage>
</organism>
<dbReference type="PANTHER" id="PTHR23025">
    <property type="entry name" value="TRIACYLGLYCEROL LIPASE"/>
    <property type="match status" value="1"/>
</dbReference>
<dbReference type="OrthoDB" id="9806180at2"/>
<accession>A0A657LWL0</accession>
<dbReference type="InterPro" id="IPR002168">
    <property type="entry name" value="Lipase_GDXG_HIS_AS"/>
</dbReference>
<keyword evidence="6" id="KW-1185">Reference proteome</keyword>
<evidence type="ECO:0000256" key="2">
    <source>
        <dbReference type="ARBA" id="ARBA00022801"/>
    </source>
</evidence>
<dbReference type="PROSITE" id="PS01173">
    <property type="entry name" value="LIPASE_GDXG_HIS"/>
    <property type="match status" value="1"/>
</dbReference>
<evidence type="ECO:0000256" key="1">
    <source>
        <dbReference type="ARBA" id="ARBA00010515"/>
    </source>
</evidence>
<evidence type="ECO:0000256" key="3">
    <source>
        <dbReference type="PROSITE-ProRule" id="PRU10038"/>
    </source>
</evidence>
<protein>
    <submittedName>
        <fullName evidence="5">Alpha/beta hydrolase</fullName>
    </submittedName>
</protein>
<feature type="domain" description="Alpha/beta hydrolase fold-3" evidence="4">
    <location>
        <begin position="93"/>
        <end position="304"/>
    </location>
</feature>
<dbReference type="GO" id="GO:0005829">
    <property type="term" value="C:cytosol"/>
    <property type="evidence" value="ECO:0007669"/>
    <property type="project" value="TreeGrafter"/>
</dbReference>
<dbReference type="InterPro" id="IPR033140">
    <property type="entry name" value="Lipase_GDXG_put_SER_AS"/>
</dbReference>
<name>A0A657LWL0_9HYPH</name>
<dbReference type="Gene3D" id="3.40.50.1820">
    <property type="entry name" value="alpha/beta hydrolase"/>
    <property type="match status" value="1"/>
</dbReference>
<sequence length="331" mass="35427">MTSEPRNFPRDFSAEMVTLNARVLAEDGPQPDATLMPSAEGRAMVERNNLRWNRELPALARRETVTLDADESIGSARRKLEVLVPDNALPGALIFVHGGGFCFCSTTTHERCARLLAVGSGLPVLMPDYRLAPEDPFPAGLNDVVAAMRNAFSATDHLGVTRGPLLISGDSAGANLALAAMLHEQQAGQPDLAGALLFYGTYDCDFNTPSYLEFAEGFGLTRAKMQRYWAAYSGGGNETTLAATVLASPLKASDEALSRLPPLHLMAAGVDPLLSDTLRLEARLKALERSETTTVYPGVTHGFLQNSIDLETAREALKIAGGEARRMAAAA</sequence>
<comment type="similarity">
    <text evidence="1">Belongs to the 'GDXG' lipolytic enzyme family.</text>
</comment>
<dbReference type="GO" id="GO:0019433">
    <property type="term" value="P:triglyceride catabolic process"/>
    <property type="evidence" value="ECO:0007669"/>
    <property type="project" value="TreeGrafter"/>
</dbReference>
<comment type="caution">
    <text evidence="5">The sequence shown here is derived from an EMBL/GenBank/DDBJ whole genome shotgun (WGS) entry which is preliminary data.</text>
</comment>
<dbReference type="RefSeq" id="WP_071832208.1">
    <property type="nucleotide sequence ID" value="NZ_LSRP01000072.1"/>
</dbReference>
<reference evidence="5 6" key="1">
    <citation type="submission" date="2016-02" db="EMBL/GenBank/DDBJ databases">
        <title>Genome sequencing of a beta-galactosidase producing bacteria Rhizobium sp. 59.</title>
        <authorList>
            <person name="Wang D."/>
            <person name="Kot W."/>
            <person name="Qin Y."/>
            <person name="Hansen L."/>
            <person name="Naqvi K."/>
            <person name="Rensing C."/>
        </authorList>
    </citation>
    <scope>NUCLEOTIDE SEQUENCE [LARGE SCALE GENOMIC DNA]</scope>
    <source>
        <strain evidence="5 6">59</strain>
    </source>
</reference>
<dbReference type="InterPro" id="IPR013094">
    <property type="entry name" value="AB_hydrolase_3"/>
</dbReference>
<dbReference type="EMBL" id="LSRP01000072">
    <property type="protein sequence ID" value="OJF99200.1"/>
    <property type="molecule type" value="Genomic_DNA"/>
</dbReference>
<dbReference type="InterPro" id="IPR029058">
    <property type="entry name" value="AB_hydrolase_fold"/>
</dbReference>
<evidence type="ECO:0000313" key="6">
    <source>
        <dbReference type="Proteomes" id="UP000182661"/>
    </source>
</evidence>
<keyword evidence="2 5" id="KW-0378">Hydrolase</keyword>
<dbReference type="Pfam" id="PF07859">
    <property type="entry name" value="Abhydrolase_3"/>
    <property type="match status" value="1"/>
</dbReference>
<feature type="active site" evidence="3">
    <location>
        <position position="171"/>
    </location>
</feature>
<dbReference type="PANTHER" id="PTHR23025:SF3">
    <property type="entry name" value="HORMONE-SENSITIVE LIPASE"/>
    <property type="match status" value="1"/>
</dbReference>
<dbReference type="SUPFAM" id="SSF53474">
    <property type="entry name" value="alpha/beta-Hydrolases"/>
    <property type="match status" value="1"/>
</dbReference>
<gene>
    <name evidence="5" type="ORF">AX760_13345</name>
</gene>
<dbReference type="GO" id="GO:0004771">
    <property type="term" value="F:sterol ester esterase activity"/>
    <property type="evidence" value="ECO:0007669"/>
    <property type="project" value="TreeGrafter"/>
</dbReference>
<proteinExistence type="inferred from homology"/>
<dbReference type="GO" id="GO:0004806">
    <property type="term" value="F:triacylglycerol lipase activity"/>
    <property type="evidence" value="ECO:0007669"/>
    <property type="project" value="TreeGrafter"/>
</dbReference>
<evidence type="ECO:0000259" key="4">
    <source>
        <dbReference type="Pfam" id="PF07859"/>
    </source>
</evidence>
<evidence type="ECO:0000313" key="5">
    <source>
        <dbReference type="EMBL" id="OJF99200.1"/>
    </source>
</evidence>
<dbReference type="PROSITE" id="PS01174">
    <property type="entry name" value="LIPASE_GDXG_SER"/>
    <property type="match status" value="1"/>
</dbReference>
<dbReference type="AlphaFoldDB" id="A0A657LWL0"/>
<dbReference type="Proteomes" id="UP000182661">
    <property type="component" value="Unassembled WGS sequence"/>
</dbReference>